<dbReference type="PANTHER" id="PTHR43581:SF2">
    <property type="entry name" value="EXCINUCLEASE ATPASE SUBUNIT"/>
    <property type="match status" value="1"/>
</dbReference>
<accession>A0ABR7NNL0</accession>
<evidence type="ECO:0000313" key="4">
    <source>
        <dbReference type="Proteomes" id="UP000647491"/>
    </source>
</evidence>
<evidence type="ECO:0000259" key="2">
    <source>
        <dbReference type="Pfam" id="PF13304"/>
    </source>
</evidence>
<gene>
    <name evidence="3" type="ORF">H8708_00430</name>
</gene>
<dbReference type="EMBL" id="JACRTJ010000001">
    <property type="protein sequence ID" value="MBC8597712.1"/>
    <property type="molecule type" value="Genomic_DNA"/>
</dbReference>
<dbReference type="InterPro" id="IPR051396">
    <property type="entry name" value="Bact_Antivir_Def_Nuclease"/>
</dbReference>
<protein>
    <submittedName>
        <fullName evidence="3">AAA family ATPase</fullName>
    </submittedName>
</protein>
<dbReference type="InterPro" id="IPR027417">
    <property type="entry name" value="P-loop_NTPase"/>
</dbReference>
<dbReference type="Gene3D" id="3.40.50.300">
    <property type="entry name" value="P-loop containing nucleotide triphosphate hydrolases"/>
    <property type="match status" value="1"/>
</dbReference>
<evidence type="ECO:0000256" key="1">
    <source>
        <dbReference type="SAM" id="Coils"/>
    </source>
</evidence>
<dbReference type="Proteomes" id="UP000647491">
    <property type="component" value="Unassembled WGS sequence"/>
</dbReference>
<dbReference type="PANTHER" id="PTHR43581">
    <property type="entry name" value="ATP/GTP PHOSPHATASE"/>
    <property type="match status" value="1"/>
</dbReference>
<sequence>MNILKNLLFLWDNRFQTEENQGIILSGAYKISYIQSRSRLTVQKNTDYLESFWGGSIWDHALDCFAIVGDNGAGKTRLMNLILDDLRRFTNGEETGSCIMVFEGTDHEEQERLFVFYSQELEKPKIDAEQELLFEYLPASPDHRSGRGRTSEKAALKNMKTAYFHHSLSFHDFENLKKCSYDFSLGNLLSGHSQIDYEMHYNGLDKNPIRIYYDRELYKIVHLLCNYHPEEAPELEIPIPKYIQIGAADVSYLEKYIFQELKRHTASGLPDADERLKQMKRIFQKLPGLFRHSWSAYIVRAVLLGCIREACIPSVVPSPARVDLERLADAYLLSEDCAERYGIFGYAKKFLEELEWALTGHSFITVPVIYQTRDFISWLEENESVIRKLENKGTPELSIIPGQESRLFMEKLLFHYEELSYAFPFLSFSFGTSSGENALLSLWADLYGIWEDLKKGNSRTGGQASDCNTLLLILDEADLSLHPRWQRMYMKWLTAFCRRYFLPMINIKLIITTHSPVILSDFPPNSVCYLRKDEDGHISSRTGGIQTFGNHIHTLYMDSFFLDECGTMGAFAQEKLGTIAELLLTQRNGNNEIRDIKTVISYVGEGLLREKLEHALEESNEGINYTMKKTRRTDPALSSALQRLKAQRRELDQTIRELEEMINDPDMDF</sequence>
<evidence type="ECO:0000313" key="3">
    <source>
        <dbReference type="EMBL" id="MBC8597712.1"/>
    </source>
</evidence>
<dbReference type="RefSeq" id="WP_262426622.1">
    <property type="nucleotide sequence ID" value="NZ_JACRTJ010000001.1"/>
</dbReference>
<feature type="coiled-coil region" evidence="1">
    <location>
        <begin position="637"/>
        <end position="664"/>
    </location>
</feature>
<dbReference type="Pfam" id="PF13304">
    <property type="entry name" value="AAA_21"/>
    <property type="match status" value="1"/>
</dbReference>
<proteinExistence type="predicted"/>
<keyword evidence="4" id="KW-1185">Reference proteome</keyword>
<organism evidence="3 4">
    <name type="scientific">Enterocloster hominis</name>
    <name type="common">ex Liu et al. 2021</name>
    <dbReference type="NCBI Taxonomy" id="2763663"/>
    <lineage>
        <taxon>Bacteria</taxon>
        <taxon>Bacillati</taxon>
        <taxon>Bacillota</taxon>
        <taxon>Clostridia</taxon>
        <taxon>Lachnospirales</taxon>
        <taxon>Lachnospiraceae</taxon>
        <taxon>Enterocloster</taxon>
    </lineage>
</organism>
<comment type="caution">
    <text evidence="3">The sequence shown here is derived from an EMBL/GenBank/DDBJ whole genome shotgun (WGS) entry which is preliminary data.</text>
</comment>
<feature type="domain" description="ATPase AAA-type core" evidence="2">
    <location>
        <begin position="381"/>
        <end position="520"/>
    </location>
</feature>
<keyword evidence="1" id="KW-0175">Coiled coil</keyword>
<dbReference type="InterPro" id="IPR003959">
    <property type="entry name" value="ATPase_AAA_core"/>
</dbReference>
<reference evidence="3 4" key="1">
    <citation type="submission" date="2020-08" db="EMBL/GenBank/DDBJ databases">
        <title>Genome public.</title>
        <authorList>
            <person name="Liu C."/>
            <person name="Sun Q."/>
        </authorList>
    </citation>
    <scope>NUCLEOTIDE SEQUENCE [LARGE SCALE GENOMIC DNA]</scope>
    <source>
        <strain evidence="3 4">BX10</strain>
    </source>
</reference>
<dbReference type="SUPFAM" id="SSF52540">
    <property type="entry name" value="P-loop containing nucleoside triphosphate hydrolases"/>
    <property type="match status" value="1"/>
</dbReference>
<name>A0ABR7NNL0_9FIRM</name>